<dbReference type="AlphaFoldDB" id="I4AFX3"/>
<keyword evidence="1" id="KW-0472">Membrane</keyword>
<dbReference type="eggNOG" id="COG1714">
    <property type="taxonomic scope" value="Bacteria"/>
</dbReference>
<feature type="transmembrane region" description="Helical" evidence="1">
    <location>
        <begin position="115"/>
        <end position="135"/>
    </location>
</feature>
<dbReference type="Proteomes" id="UP000006054">
    <property type="component" value="Chromosome"/>
</dbReference>
<sequence length="277" mass="31940">MSYHSHKIDSTHSHIIGRTDSVTGDTIKENDSIVFCLNCHSCFLEESWNYMNDNHCQQKQTLSFVPLPPPQLIAKKKAQKLIAELTDSMINPSLITIPSFVFGFIGYHLTVSDKISFTVIGVALGIFLGILIGTLTKTKKFKEFTGIGGEKISIYENYIETKNTKFFWNEIEQINFKRTMRIEYNKQHGTEKAYSHTPSLRIILKDGKFTEIKLPTKNYPHIKPFLFGLVWASQFVSVYFYTEHEKEYGLIKSFDRNYQGTIKIGEPKQLVYNPEEN</sequence>
<dbReference type="HOGENOM" id="CLU_908370_0_0_10"/>
<dbReference type="RefSeq" id="WP_014796320.1">
    <property type="nucleotide sequence ID" value="NC_018018.1"/>
</dbReference>
<dbReference type="OrthoDB" id="988752at2"/>
<keyword evidence="1" id="KW-0812">Transmembrane</keyword>
<protein>
    <submittedName>
        <fullName evidence="2">Uncharacterized protein</fullName>
    </submittedName>
</protein>
<dbReference type="KEGG" id="fli:Fleli_0378"/>
<evidence type="ECO:0000313" key="3">
    <source>
        <dbReference type="Proteomes" id="UP000006054"/>
    </source>
</evidence>
<feature type="transmembrane region" description="Helical" evidence="1">
    <location>
        <begin position="89"/>
        <end position="109"/>
    </location>
</feature>
<reference evidence="3" key="1">
    <citation type="submission" date="2012-06" db="EMBL/GenBank/DDBJ databases">
        <title>The complete genome of Flexibacter litoralis DSM 6794.</title>
        <authorList>
            <person name="Lucas S."/>
            <person name="Copeland A."/>
            <person name="Lapidus A."/>
            <person name="Glavina del Rio T."/>
            <person name="Dalin E."/>
            <person name="Tice H."/>
            <person name="Bruce D."/>
            <person name="Goodwin L."/>
            <person name="Pitluck S."/>
            <person name="Peters L."/>
            <person name="Ovchinnikova G."/>
            <person name="Lu M."/>
            <person name="Kyrpides N."/>
            <person name="Mavromatis K."/>
            <person name="Ivanova N."/>
            <person name="Brettin T."/>
            <person name="Detter J.C."/>
            <person name="Han C."/>
            <person name="Larimer F."/>
            <person name="Land M."/>
            <person name="Hauser L."/>
            <person name="Markowitz V."/>
            <person name="Cheng J.-F."/>
            <person name="Hugenholtz P."/>
            <person name="Woyke T."/>
            <person name="Wu D."/>
            <person name="Spring S."/>
            <person name="Lang E."/>
            <person name="Kopitz M."/>
            <person name="Brambilla E."/>
            <person name="Klenk H.-P."/>
            <person name="Eisen J.A."/>
        </authorList>
    </citation>
    <scope>NUCLEOTIDE SEQUENCE [LARGE SCALE GENOMIC DNA]</scope>
    <source>
        <strain evidence="3">ATCC 23117 / DSM 6794 / NBRC 15988 / NCIMB 1366 / Sio-4</strain>
    </source>
</reference>
<organism evidence="2 3">
    <name type="scientific">Bernardetia litoralis (strain ATCC 23117 / DSM 6794 / NBRC 15988 / NCIMB 1366 / Fx l1 / Sio-4)</name>
    <name type="common">Flexibacter litoralis</name>
    <dbReference type="NCBI Taxonomy" id="880071"/>
    <lineage>
        <taxon>Bacteria</taxon>
        <taxon>Pseudomonadati</taxon>
        <taxon>Bacteroidota</taxon>
        <taxon>Cytophagia</taxon>
        <taxon>Cytophagales</taxon>
        <taxon>Bernardetiaceae</taxon>
        <taxon>Bernardetia</taxon>
    </lineage>
</organism>
<name>I4AFX3_BERLS</name>
<keyword evidence="1" id="KW-1133">Transmembrane helix</keyword>
<dbReference type="EMBL" id="CP003345">
    <property type="protein sequence ID" value="AFM02858.1"/>
    <property type="molecule type" value="Genomic_DNA"/>
</dbReference>
<gene>
    <name evidence="2" type="ordered locus">Fleli_0378</name>
</gene>
<evidence type="ECO:0000313" key="2">
    <source>
        <dbReference type="EMBL" id="AFM02858.1"/>
    </source>
</evidence>
<accession>I4AFX3</accession>
<proteinExistence type="predicted"/>
<evidence type="ECO:0000256" key="1">
    <source>
        <dbReference type="SAM" id="Phobius"/>
    </source>
</evidence>
<keyword evidence="3" id="KW-1185">Reference proteome</keyword>